<dbReference type="Proteomes" id="UP001595533">
    <property type="component" value="Unassembled WGS sequence"/>
</dbReference>
<evidence type="ECO:0000313" key="3">
    <source>
        <dbReference type="Proteomes" id="UP001595533"/>
    </source>
</evidence>
<organism evidence="2 3">
    <name type="scientific">Marinicella sediminis</name>
    <dbReference type="NCBI Taxonomy" id="1792834"/>
    <lineage>
        <taxon>Bacteria</taxon>
        <taxon>Pseudomonadati</taxon>
        <taxon>Pseudomonadota</taxon>
        <taxon>Gammaproteobacteria</taxon>
        <taxon>Lysobacterales</taxon>
        <taxon>Marinicellaceae</taxon>
        <taxon>Marinicella</taxon>
    </lineage>
</organism>
<protein>
    <recommendedName>
        <fullName evidence="4">Tetratricopeptide repeat protein</fullName>
    </recommendedName>
</protein>
<evidence type="ECO:0000313" key="2">
    <source>
        <dbReference type="EMBL" id="MFC3193974.1"/>
    </source>
</evidence>
<dbReference type="RefSeq" id="WP_077412151.1">
    <property type="nucleotide sequence ID" value="NZ_JBHRTS010000003.1"/>
</dbReference>
<sequence>MKQHHILYTACLLFGSLAAQAELTDEVRQIQSQWAMVNYLPTASNEQQEAKEAAFEKLAQMATQVALKESNLPEALVWEGIVYSSYAGAKGGLGALSLAKHARKSYEAAIEMDGDVLNGSAYTSLGVLYSKVPGWPIGFGSDKKAMEYLKKGLQLNPRGIDSNYFFAAFLFEEEGDYQAAKQYLLTARMAPPRPDRPNADAGRQQEISQLMAQVEKELAD</sequence>
<feature type="chain" id="PRO_5045219545" description="Tetratricopeptide repeat protein" evidence="1">
    <location>
        <begin position="22"/>
        <end position="220"/>
    </location>
</feature>
<dbReference type="Gene3D" id="1.25.40.10">
    <property type="entry name" value="Tetratricopeptide repeat domain"/>
    <property type="match status" value="1"/>
</dbReference>
<keyword evidence="3" id="KW-1185">Reference proteome</keyword>
<dbReference type="SUPFAM" id="SSF48452">
    <property type="entry name" value="TPR-like"/>
    <property type="match status" value="1"/>
</dbReference>
<accession>A0ABV7J7R4</accession>
<gene>
    <name evidence="2" type="ORF">ACFODZ_06955</name>
</gene>
<evidence type="ECO:0008006" key="4">
    <source>
        <dbReference type="Google" id="ProtNLM"/>
    </source>
</evidence>
<proteinExistence type="predicted"/>
<feature type="signal peptide" evidence="1">
    <location>
        <begin position="1"/>
        <end position="21"/>
    </location>
</feature>
<reference evidence="3" key="1">
    <citation type="journal article" date="2019" name="Int. J. Syst. Evol. Microbiol.">
        <title>The Global Catalogue of Microorganisms (GCM) 10K type strain sequencing project: providing services to taxonomists for standard genome sequencing and annotation.</title>
        <authorList>
            <consortium name="The Broad Institute Genomics Platform"/>
            <consortium name="The Broad Institute Genome Sequencing Center for Infectious Disease"/>
            <person name="Wu L."/>
            <person name="Ma J."/>
        </authorList>
    </citation>
    <scope>NUCLEOTIDE SEQUENCE [LARGE SCALE GENOMIC DNA]</scope>
    <source>
        <strain evidence="3">KCTC 42953</strain>
    </source>
</reference>
<dbReference type="InterPro" id="IPR011990">
    <property type="entry name" value="TPR-like_helical_dom_sf"/>
</dbReference>
<keyword evidence="1" id="KW-0732">Signal</keyword>
<name>A0ABV7J7R4_9GAMM</name>
<comment type="caution">
    <text evidence="2">The sequence shown here is derived from an EMBL/GenBank/DDBJ whole genome shotgun (WGS) entry which is preliminary data.</text>
</comment>
<evidence type="ECO:0000256" key="1">
    <source>
        <dbReference type="SAM" id="SignalP"/>
    </source>
</evidence>
<dbReference type="EMBL" id="JBHRTS010000003">
    <property type="protein sequence ID" value="MFC3193974.1"/>
    <property type="molecule type" value="Genomic_DNA"/>
</dbReference>